<keyword evidence="5 8" id="KW-0812">Transmembrane</keyword>
<evidence type="ECO:0000313" key="9">
    <source>
        <dbReference type="EMBL" id="MBB5321670.1"/>
    </source>
</evidence>
<dbReference type="PANTHER" id="PTHR34979">
    <property type="entry name" value="INNER MEMBRANE PROTEIN YGAZ"/>
    <property type="match status" value="1"/>
</dbReference>
<dbReference type="PANTHER" id="PTHR34979:SF1">
    <property type="entry name" value="INNER MEMBRANE PROTEIN YGAZ"/>
    <property type="match status" value="1"/>
</dbReference>
<keyword evidence="3" id="KW-0813">Transport</keyword>
<gene>
    <name evidence="9" type="ORF">HNR38_002164</name>
</gene>
<evidence type="ECO:0000313" key="10">
    <source>
        <dbReference type="Proteomes" id="UP000591735"/>
    </source>
</evidence>
<comment type="caution">
    <text evidence="9">The sequence shown here is derived from an EMBL/GenBank/DDBJ whole genome shotgun (WGS) entry which is preliminary data.</text>
</comment>
<keyword evidence="4" id="KW-1003">Cell membrane</keyword>
<dbReference type="EMBL" id="JACHFE010000005">
    <property type="protein sequence ID" value="MBB5321670.1"/>
    <property type="molecule type" value="Genomic_DNA"/>
</dbReference>
<evidence type="ECO:0000256" key="6">
    <source>
        <dbReference type="ARBA" id="ARBA00022989"/>
    </source>
</evidence>
<feature type="transmembrane region" description="Helical" evidence="8">
    <location>
        <begin position="167"/>
        <end position="184"/>
    </location>
</feature>
<dbReference type="Proteomes" id="UP000591735">
    <property type="component" value="Unassembled WGS sequence"/>
</dbReference>
<keyword evidence="10" id="KW-1185">Reference proteome</keyword>
<protein>
    <submittedName>
        <fullName evidence="9">4-azaleucine resistance transporter AzlC</fullName>
    </submittedName>
</protein>
<proteinExistence type="inferred from homology"/>
<dbReference type="GO" id="GO:0005886">
    <property type="term" value="C:plasma membrane"/>
    <property type="evidence" value="ECO:0007669"/>
    <property type="project" value="UniProtKB-SubCell"/>
</dbReference>
<evidence type="ECO:0000256" key="1">
    <source>
        <dbReference type="ARBA" id="ARBA00004651"/>
    </source>
</evidence>
<comment type="similarity">
    <text evidence="2">Belongs to the AzlC family.</text>
</comment>
<reference evidence="9 10" key="1">
    <citation type="submission" date="2020-08" db="EMBL/GenBank/DDBJ databases">
        <title>Genomic Encyclopedia of Type Strains, Phase IV (KMG-IV): sequencing the most valuable type-strain genomes for metagenomic binning, comparative biology and taxonomic classification.</title>
        <authorList>
            <person name="Goeker M."/>
        </authorList>
    </citation>
    <scope>NUCLEOTIDE SEQUENCE [LARGE SCALE GENOMIC DNA]</scope>
    <source>
        <strain evidence="9 10">DSM 22359</strain>
    </source>
</reference>
<evidence type="ECO:0000256" key="2">
    <source>
        <dbReference type="ARBA" id="ARBA00010735"/>
    </source>
</evidence>
<evidence type="ECO:0000256" key="7">
    <source>
        <dbReference type="ARBA" id="ARBA00023136"/>
    </source>
</evidence>
<dbReference type="GO" id="GO:1903785">
    <property type="term" value="P:L-valine transmembrane transport"/>
    <property type="evidence" value="ECO:0007669"/>
    <property type="project" value="TreeGrafter"/>
</dbReference>
<dbReference type="AlphaFoldDB" id="A0A840UE65"/>
<keyword evidence="6 8" id="KW-1133">Transmembrane helix</keyword>
<feature type="transmembrane region" description="Helical" evidence="8">
    <location>
        <begin position="215"/>
        <end position="231"/>
    </location>
</feature>
<dbReference type="InterPro" id="IPR011606">
    <property type="entry name" value="Brnchd-chn_aa_trnsp_permease"/>
</dbReference>
<evidence type="ECO:0000256" key="4">
    <source>
        <dbReference type="ARBA" id="ARBA00022475"/>
    </source>
</evidence>
<sequence length="239" mass="25904">MKDQVTVIRGRPWLRGVRDAVPLLGGYIPVAVSFGLIANQAGFSSWEAIIISLVIYAGASQFLFVGMVASGAPLWLVVVMTLLINARHLVYAPNLAPWLSGSRWWPWLMHGLTDQIFALAHTRLPELSPSERMGWFTGAMLMAWFSWVGGTALGATAGQELTGRWPLLNDVMPFALPALFLVLLAPRFTSWLWTAALGCSISVALVFAINGLPNVAIPVAALIGAMAFFLVQSNTRAEV</sequence>
<feature type="transmembrane region" description="Helical" evidence="8">
    <location>
        <begin position="134"/>
        <end position="155"/>
    </location>
</feature>
<name>A0A840UE65_9GAMM</name>
<feature type="transmembrane region" description="Helical" evidence="8">
    <location>
        <begin position="21"/>
        <end position="42"/>
    </location>
</feature>
<evidence type="ECO:0000256" key="8">
    <source>
        <dbReference type="SAM" id="Phobius"/>
    </source>
</evidence>
<dbReference type="Pfam" id="PF03591">
    <property type="entry name" value="AzlC"/>
    <property type="match status" value="1"/>
</dbReference>
<organism evidence="9 10">
    <name type="scientific">Marinobacter oulmenensis</name>
    <dbReference type="NCBI Taxonomy" id="643747"/>
    <lineage>
        <taxon>Bacteria</taxon>
        <taxon>Pseudomonadati</taxon>
        <taxon>Pseudomonadota</taxon>
        <taxon>Gammaproteobacteria</taxon>
        <taxon>Pseudomonadales</taxon>
        <taxon>Marinobacteraceae</taxon>
        <taxon>Marinobacter</taxon>
    </lineage>
</organism>
<comment type="subcellular location">
    <subcellularLocation>
        <location evidence="1">Cell membrane</location>
        <topology evidence="1">Multi-pass membrane protein</topology>
    </subcellularLocation>
</comment>
<keyword evidence="7 8" id="KW-0472">Membrane</keyword>
<accession>A0A840UE65</accession>
<evidence type="ECO:0000256" key="3">
    <source>
        <dbReference type="ARBA" id="ARBA00022448"/>
    </source>
</evidence>
<dbReference type="RefSeq" id="WP_183703753.1">
    <property type="nucleotide sequence ID" value="NZ_JACHFE010000005.1"/>
</dbReference>
<evidence type="ECO:0000256" key="5">
    <source>
        <dbReference type="ARBA" id="ARBA00022692"/>
    </source>
</evidence>